<dbReference type="InterPro" id="IPR000232">
    <property type="entry name" value="HSF_DNA-bd"/>
</dbReference>
<reference evidence="6 7" key="2">
    <citation type="journal article" date="2008" name="Nature">
        <title>The Phaeodactylum genome reveals the evolutionary history of diatom genomes.</title>
        <authorList>
            <person name="Bowler C."/>
            <person name="Allen A.E."/>
            <person name="Badger J.H."/>
            <person name="Grimwood J."/>
            <person name="Jabbari K."/>
            <person name="Kuo A."/>
            <person name="Maheswari U."/>
            <person name="Martens C."/>
            <person name="Maumus F."/>
            <person name="Otillar R.P."/>
            <person name="Rayko E."/>
            <person name="Salamov A."/>
            <person name="Vandepoele K."/>
            <person name="Beszteri B."/>
            <person name="Gruber A."/>
            <person name="Heijde M."/>
            <person name="Katinka M."/>
            <person name="Mock T."/>
            <person name="Valentin K."/>
            <person name="Verret F."/>
            <person name="Berges J.A."/>
            <person name="Brownlee C."/>
            <person name="Cadoret J.P."/>
            <person name="Chiovitti A."/>
            <person name="Choi C.J."/>
            <person name="Coesel S."/>
            <person name="De Martino A."/>
            <person name="Detter J.C."/>
            <person name="Durkin C."/>
            <person name="Falciatore A."/>
            <person name="Fournet J."/>
            <person name="Haruta M."/>
            <person name="Huysman M.J."/>
            <person name="Jenkins B.D."/>
            <person name="Jiroutova K."/>
            <person name="Jorgensen R.E."/>
            <person name="Joubert Y."/>
            <person name="Kaplan A."/>
            <person name="Kroger N."/>
            <person name="Kroth P.G."/>
            <person name="La Roche J."/>
            <person name="Lindquist E."/>
            <person name="Lommer M."/>
            <person name="Martin-Jezequel V."/>
            <person name="Lopez P.J."/>
            <person name="Lucas S."/>
            <person name="Mangogna M."/>
            <person name="McGinnis K."/>
            <person name="Medlin L.K."/>
            <person name="Montsant A."/>
            <person name="Oudot-Le Secq M.P."/>
            <person name="Napoli C."/>
            <person name="Obornik M."/>
            <person name="Parker M.S."/>
            <person name="Petit J.L."/>
            <person name="Porcel B.M."/>
            <person name="Poulsen N."/>
            <person name="Robison M."/>
            <person name="Rychlewski L."/>
            <person name="Rynearson T.A."/>
            <person name="Schmutz J."/>
            <person name="Shapiro H."/>
            <person name="Siaut M."/>
            <person name="Stanley M."/>
            <person name="Sussman M.R."/>
            <person name="Taylor A.R."/>
            <person name="Vardi A."/>
            <person name="von Dassow P."/>
            <person name="Vyverman W."/>
            <person name="Willis A."/>
            <person name="Wyrwicz L.S."/>
            <person name="Rokhsar D.S."/>
            <person name="Weissenbach J."/>
            <person name="Armbrust E.V."/>
            <person name="Green B.R."/>
            <person name="Van de Peer Y."/>
            <person name="Grigoriev I.V."/>
        </authorList>
    </citation>
    <scope>NUCLEOTIDE SEQUENCE [LARGE SCALE GENOMIC DNA]</scope>
    <source>
        <strain evidence="6 7">CCMP1335</strain>
    </source>
</reference>
<dbReference type="PANTHER" id="PTHR10015">
    <property type="entry name" value="HEAT SHOCK TRANSCRIPTION FACTOR"/>
    <property type="match status" value="1"/>
</dbReference>
<sequence>MDLRPKSSDSFLISHQQQQQQNQPTYTYKQQLTMSFTATTQNKQQSFPLKLYNVLQSTCDLDSSHEYEAKVLYETAQSLGFPSYSVDAVVCSLIFCHSSSNYSIQSATTQNSSTWYYKLFLRGDPFDTIQHMIRIKIKTGSNIDDGNHKDEPDFDVMPPLCGAESWKEMDSDRKEKAALKKPPLVSPVRVSAKSNEGCAGNYLFMPPLPPIIHYDTLSRQIVTTSFDACPVSPIADTNHGSIRNGTMSPLPLDGQPSGMPDASSYLNNDTQQSLLDFFRDPSSAQQSGINEIQQPQPMIGVPSTTSILSPRPFPITTTSSSTSSATSDETDFNACDEFSQFIDDMIHPEFECCTSCVVSSERRVVMDLRPKSSDSFLISHQQQQQQNQPTYTYKQQLTMSFTATTQNKQQSFPLKLYNVLQSTCDLDSSHVISWLDHGRAFRLHDEKKFMEMVAETGIFRSTKLRSFTRQLNLWGFRRVDAVVCSRIFCHSSSNYSIQSATTQNSSTWYHKLFLRGDPFDTIQHMIRIKIKTGSNIDDGNHKDEPDFDVMPPLCGAESWKEMDSDRKEKAALKKPPLVSPVIVSAKSNEGCAGNYLFMPLLPPIIHSGALCRQIVTTSFDACTVSPVANANHGSIRNGTISPIPLDGQPSRMPDASSYLDNDTQQSLLDFFRDPSSAQQSGINEIQQPQPMIGVPLTTSILSPRPFPITTTSSSTSSATSDETDFNACDEFSQFIDDMIHPV</sequence>
<dbReference type="KEGG" id="tps:THAPSDRAFT_7395"/>
<dbReference type="InterPro" id="IPR036390">
    <property type="entry name" value="WH_DNA-bd_sf"/>
</dbReference>
<evidence type="ECO:0000256" key="1">
    <source>
        <dbReference type="ARBA" id="ARBA00004123"/>
    </source>
</evidence>
<dbReference type="Proteomes" id="UP000001449">
    <property type="component" value="Chromosome 8"/>
</dbReference>
<dbReference type="Pfam" id="PF00447">
    <property type="entry name" value="HSF_DNA-bind"/>
    <property type="match status" value="1"/>
</dbReference>
<keyword evidence="3" id="KW-0539">Nucleus</keyword>
<dbReference type="PaxDb" id="35128-Thaps7395"/>
<dbReference type="FunFam" id="1.10.10.10:FF:001001">
    <property type="entry name" value="Predicted protein"/>
    <property type="match status" value="1"/>
</dbReference>
<dbReference type="InParanoid" id="B8C6E1"/>
<dbReference type="AlphaFoldDB" id="B8C6E1"/>
<dbReference type="EMBL" id="CM000644">
    <property type="protein sequence ID" value="EED90553.1"/>
    <property type="molecule type" value="Genomic_DNA"/>
</dbReference>
<evidence type="ECO:0000313" key="6">
    <source>
        <dbReference type="EMBL" id="EED90553.1"/>
    </source>
</evidence>
<organism evidence="6 7">
    <name type="scientific">Thalassiosira pseudonana</name>
    <name type="common">Marine diatom</name>
    <name type="synonym">Cyclotella nana</name>
    <dbReference type="NCBI Taxonomy" id="35128"/>
    <lineage>
        <taxon>Eukaryota</taxon>
        <taxon>Sar</taxon>
        <taxon>Stramenopiles</taxon>
        <taxon>Ochrophyta</taxon>
        <taxon>Bacillariophyta</taxon>
        <taxon>Coscinodiscophyceae</taxon>
        <taxon>Thalassiosirophycidae</taxon>
        <taxon>Thalassiosirales</taxon>
        <taxon>Thalassiosiraceae</taxon>
        <taxon>Thalassiosira</taxon>
    </lineage>
</organism>
<dbReference type="HOGENOM" id="CLU_374517_0_0_1"/>
<name>B8C6E1_THAPS</name>
<gene>
    <name evidence="6" type="ORF">THAPSDRAFT_7395</name>
</gene>
<proteinExistence type="predicted"/>
<dbReference type="GeneID" id="7443446"/>
<protein>
    <recommendedName>
        <fullName evidence="5">HSF-type DNA-binding domain-containing protein</fullName>
    </recommendedName>
</protein>
<dbReference type="PANTHER" id="PTHR10015:SF206">
    <property type="entry name" value="HSF-TYPE DNA-BINDING DOMAIN-CONTAINING PROTEIN"/>
    <property type="match status" value="1"/>
</dbReference>
<reference evidence="6 7" key="1">
    <citation type="journal article" date="2004" name="Science">
        <title>The genome of the diatom Thalassiosira pseudonana: ecology, evolution, and metabolism.</title>
        <authorList>
            <person name="Armbrust E.V."/>
            <person name="Berges J.A."/>
            <person name="Bowler C."/>
            <person name="Green B.R."/>
            <person name="Martinez D."/>
            <person name="Putnam N.H."/>
            <person name="Zhou S."/>
            <person name="Allen A.E."/>
            <person name="Apt K.E."/>
            <person name="Bechner M."/>
            <person name="Brzezinski M.A."/>
            <person name="Chaal B.K."/>
            <person name="Chiovitti A."/>
            <person name="Davis A.K."/>
            <person name="Demarest M.S."/>
            <person name="Detter J.C."/>
            <person name="Glavina T."/>
            <person name="Goodstein D."/>
            <person name="Hadi M.Z."/>
            <person name="Hellsten U."/>
            <person name="Hildebrand M."/>
            <person name="Jenkins B.D."/>
            <person name="Jurka J."/>
            <person name="Kapitonov V.V."/>
            <person name="Kroger N."/>
            <person name="Lau W.W."/>
            <person name="Lane T.W."/>
            <person name="Larimer F.W."/>
            <person name="Lippmeier J.C."/>
            <person name="Lucas S."/>
            <person name="Medina M."/>
            <person name="Montsant A."/>
            <person name="Obornik M."/>
            <person name="Parker M.S."/>
            <person name="Palenik B."/>
            <person name="Pazour G.J."/>
            <person name="Richardson P.M."/>
            <person name="Rynearson T.A."/>
            <person name="Saito M.A."/>
            <person name="Schwartz D.C."/>
            <person name="Thamatrakoln K."/>
            <person name="Valentin K."/>
            <person name="Vardi A."/>
            <person name="Wilkerson F.P."/>
            <person name="Rokhsar D.S."/>
        </authorList>
    </citation>
    <scope>NUCLEOTIDE SEQUENCE [LARGE SCALE GENOMIC DNA]</scope>
    <source>
        <strain evidence="6 7">CCMP1335</strain>
    </source>
</reference>
<keyword evidence="2" id="KW-0238">DNA-binding</keyword>
<evidence type="ECO:0000259" key="5">
    <source>
        <dbReference type="Pfam" id="PF00447"/>
    </source>
</evidence>
<feature type="domain" description="HSF-type DNA-binding" evidence="5">
    <location>
        <begin position="412"/>
        <end position="518"/>
    </location>
</feature>
<evidence type="ECO:0000256" key="2">
    <source>
        <dbReference type="ARBA" id="ARBA00023125"/>
    </source>
</evidence>
<accession>B8C6E1</accession>
<dbReference type="Gene3D" id="1.10.10.10">
    <property type="entry name" value="Winged helix-like DNA-binding domain superfamily/Winged helix DNA-binding domain"/>
    <property type="match status" value="1"/>
</dbReference>
<dbReference type="RefSeq" id="XP_002291702.1">
    <property type="nucleotide sequence ID" value="XM_002291666.1"/>
</dbReference>
<dbReference type="GO" id="GO:0003700">
    <property type="term" value="F:DNA-binding transcription factor activity"/>
    <property type="evidence" value="ECO:0007669"/>
    <property type="project" value="InterPro"/>
</dbReference>
<dbReference type="GO" id="GO:0005634">
    <property type="term" value="C:nucleus"/>
    <property type="evidence" value="ECO:0007669"/>
    <property type="project" value="UniProtKB-SubCell"/>
</dbReference>
<dbReference type="InterPro" id="IPR036388">
    <property type="entry name" value="WH-like_DNA-bd_sf"/>
</dbReference>
<keyword evidence="7" id="KW-1185">Reference proteome</keyword>
<dbReference type="SUPFAM" id="SSF46785">
    <property type="entry name" value="Winged helix' DNA-binding domain"/>
    <property type="match status" value="1"/>
</dbReference>
<evidence type="ECO:0000313" key="7">
    <source>
        <dbReference type="Proteomes" id="UP000001449"/>
    </source>
</evidence>
<feature type="region of interest" description="Disordered" evidence="4">
    <location>
        <begin position="1"/>
        <end position="24"/>
    </location>
</feature>
<dbReference type="eggNOG" id="KOG0627">
    <property type="taxonomic scope" value="Eukaryota"/>
</dbReference>
<dbReference type="GO" id="GO:0043565">
    <property type="term" value="F:sequence-specific DNA binding"/>
    <property type="evidence" value="ECO:0007669"/>
    <property type="project" value="InterPro"/>
</dbReference>
<evidence type="ECO:0000256" key="3">
    <source>
        <dbReference type="ARBA" id="ARBA00023242"/>
    </source>
</evidence>
<evidence type="ECO:0000256" key="4">
    <source>
        <dbReference type="SAM" id="MobiDB-lite"/>
    </source>
</evidence>
<comment type="subcellular location">
    <subcellularLocation>
        <location evidence="1">Nucleus</location>
    </subcellularLocation>
</comment>